<dbReference type="InterPro" id="IPR039425">
    <property type="entry name" value="RNA_pol_sigma-70-like"/>
</dbReference>
<dbReference type="InterPro" id="IPR036388">
    <property type="entry name" value="WH-like_DNA-bd_sf"/>
</dbReference>
<evidence type="ECO:0000313" key="7">
    <source>
        <dbReference type="Proteomes" id="UP001194469"/>
    </source>
</evidence>
<comment type="similarity">
    <text evidence="1">Belongs to the sigma-70 factor family. ECF subfamily.</text>
</comment>
<proteinExistence type="inferred from homology"/>
<dbReference type="SUPFAM" id="SSF88946">
    <property type="entry name" value="Sigma2 domain of RNA polymerase sigma factors"/>
    <property type="match status" value="1"/>
</dbReference>
<dbReference type="SUPFAM" id="SSF88659">
    <property type="entry name" value="Sigma3 and sigma4 domains of RNA polymerase sigma factors"/>
    <property type="match status" value="1"/>
</dbReference>
<dbReference type="Gene3D" id="1.10.1740.10">
    <property type="match status" value="1"/>
</dbReference>
<gene>
    <name evidence="6" type="ORF">FVW20_18940</name>
</gene>
<feature type="domain" description="RNA polymerase sigma-70 region 2" evidence="5">
    <location>
        <begin position="25"/>
        <end position="82"/>
    </location>
</feature>
<dbReference type="Gene3D" id="3.40.190.10">
    <property type="entry name" value="Periplasmic binding protein-like II"/>
    <property type="match status" value="2"/>
</dbReference>
<dbReference type="Pfam" id="PF04542">
    <property type="entry name" value="Sigma70_r2"/>
    <property type="match status" value="1"/>
</dbReference>
<dbReference type="PANTHER" id="PTHR43133">
    <property type="entry name" value="RNA POLYMERASE ECF-TYPE SIGMA FACTO"/>
    <property type="match status" value="1"/>
</dbReference>
<evidence type="ECO:0000256" key="2">
    <source>
        <dbReference type="ARBA" id="ARBA00023015"/>
    </source>
</evidence>
<dbReference type="InterPro" id="IPR013324">
    <property type="entry name" value="RNA_pol_sigma_r3/r4-like"/>
</dbReference>
<dbReference type="PANTHER" id="PTHR43133:SF51">
    <property type="entry name" value="RNA POLYMERASE SIGMA FACTOR"/>
    <property type="match status" value="1"/>
</dbReference>
<dbReference type="InterPro" id="IPR014284">
    <property type="entry name" value="RNA_pol_sigma-70_dom"/>
</dbReference>
<evidence type="ECO:0000313" key="6">
    <source>
        <dbReference type="EMBL" id="MBG3879013.1"/>
    </source>
</evidence>
<keyword evidence="7" id="KW-1185">Reference proteome</keyword>
<evidence type="ECO:0000259" key="5">
    <source>
        <dbReference type="Pfam" id="PF04542"/>
    </source>
</evidence>
<accession>A0ABS0JBB8</accession>
<dbReference type="InterPro" id="IPR013325">
    <property type="entry name" value="RNA_pol_sigma_r2"/>
</dbReference>
<reference evidence="6 7" key="1">
    <citation type="submission" date="2019-08" db="EMBL/GenBank/DDBJ databases">
        <authorList>
            <person name="Luo N."/>
        </authorList>
    </citation>
    <scope>NUCLEOTIDE SEQUENCE [LARGE SCALE GENOMIC DNA]</scope>
    <source>
        <strain evidence="6 7">NCIMB 9442</strain>
    </source>
</reference>
<evidence type="ECO:0000256" key="4">
    <source>
        <dbReference type="ARBA" id="ARBA00023163"/>
    </source>
</evidence>
<dbReference type="RefSeq" id="WP_196610786.1">
    <property type="nucleotide sequence ID" value="NZ_VRYY01000808.1"/>
</dbReference>
<dbReference type="EMBL" id="VRYY01000808">
    <property type="protein sequence ID" value="MBG3879013.1"/>
    <property type="molecule type" value="Genomic_DNA"/>
</dbReference>
<evidence type="ECO:0000256" key="3">
    <source>
        <dbReference type="ARBA" id="ARBA00023082"/>
    </source>
</evidence>
<comment type="caution">
    <text evidence="6">The sequence shown here is derived from an EMBL/GenBank/DDBJ whole genome shotgun (WGS) entry which is preliminary data.</text>
</comment>
<dbReference type="NCBIfam" id="TIGR02937">
    <property type="entry name" value="sigma70-ECF"/>
    <property type="match status" value="1"/>
</dbReference>
<organism evidence="6 7">
    <name type="scientific">Nitratidesulfovibrio oxamicus</name>
    <dbReference type="NCBI Taxonomy" id="32016"/>
    <lineage>
        <taxon>Bacteria</taxon>
        <taxon>Pseudomonadati</taxon>
        <taxon>Thermodesulfobacteriota</taxon>
        <taxon>Desulfovibrionia</taxon>
        <taxon>Desulfovibrionales</taxon>
        <taxon>Desulfovibrionaceae</taxon>
        <taxon>Nitratidesulfovibrio</taxon>
    </lineage>
</organism>
<protein>
    <submittedName>
        <fullName evidence="6">Sigma-70 family RNA polymerase sigma factor</fullName>
    </submittedName>
</protein>
<dbReference type="InterPro" id="IPR007627">
    <property type="entry name" value="RNA_pol_sigma70_r2"/>
</dbReference>
<dbReference type="SUPFAM" id="SSF53850">
    <property type="entry name" value="Periplasmic binding protein-like II"/>
    <property type="match status" value="1"/>
</dbReference>
<keyword evidence="2" id="KW-0805">Transcription regulation</keyword>
<name>A0ABS0JBB8_9BACT</name>
<sequence>MGIPFSLASIVCMARRGDADAWRALVARLTPWALGLARRKLPWASDAEDAVQDAFLTCFRKLDSLRSPDAFPSWFAAILTTHCHRITASRPAAISLEALDDNALLPATGSTPEDEVGTAQLLAACDTALANLPPHLLDVNRLHIRHGLSIPQVAAACGLPEGTVKKRLFTARPLLQQQLARFRGDLLFRVGYLPVSDHLLAMCADHLLRGRGLPLLSRRYLSWAVLADDLTHGRLDAAFIMAPLALSLRGAGAPLRYIMDGHHEGSALSLSRLAGRRRVMGLPGALSTHRVLLAHMGQECSGVSNLPTLVVNPSSVITSMQHNEIGAFFCAEPWSTKCLHEGVGHTVLRSADILPRHLCCILVVRQPFADRHGQVVADYVRALLAARDRVRRDPAFGAAVQSALTGVDAGVARQVLERGAITFDDLEPDAPRMAAFARLAVDAGVLAEPAALPGFACPDFLPAPAP</sequence>
<evidence type="ECO:0000256" key="1">
    <source>
        <dbReference type="ARBA" id="ARBA00010641"/>
    </source>
</evidence>
<dbReference type="Gene3D" id="1.10.10.10">
    <property type="entry name" value="Winged helix-like DNA-binding domain superfamily/Winged helix DNA-binding domain"/>
    <property type="match status" value="1"/>
</dbReference>
<keyword evidence="3" id="KW-0731">Sigma factor</keyword>
<dbReference type="Proteomes" id="UP001194469">
    <property type="component" value="Unassembled WGS sequence"/>
</dbReference>
<dbReference type="Pfam" id="PF13379">
    <property type="entry name" value="NMT1_2"/>
    <property type="match status" value="1"/>
</dbReference>
<keyword evidence="4" id="KW-0804">Transcription</keyword>